<evidence type="ECO:0000313" key="2">
    <source>
        <dbReference type="EMBL" id="SMC09508.1"/>
    </source>
</evidence>
<protein>
    <submittedName>
        <fullName evidence="2">Uncharacterized protein</fullName>
    </submittedName>
</protein>
<reference evidence="3" key="1">
    <citation type="submission" date="2017-04" db="EMBL/GenBank/DDBJ databases">
        <authorList>
            <person name="Varghese N."/>
            <person name="Submissions S."/>
        </authorList>
    </citation>
    <scope>NUCLEOTIDE SEQUENCE [LARGE SCALE GENOMIC DNA]</scope>
    <source>
        <strain evidence="3">DSM 16512</strain>
    </source>
</reference>
<name>A0A1W1WT69_9BACT</name>
<feature type="transmembrane region" description="Helical" evidence="1">
    <location>
        <begin position="42"/>
        <end position="60"/>
    </location>
</feature>
<evidence type="ECO:0000256" key="1">
    <source>
        <dbReference type="SAM" id="Phobius"/>
    </source>
</evidence>
<dbReference type="OrthoDB" id="9930880at2"/>
<organism evidence="2 3">
    <name type="scientific">Nitratiruptor tergarcus DSM 16512</name>
    <dbReference type="NCBI Taxonomy" id="1069081"/>
    <lineage>
        <taxon>Bacteria</taxon>
        <taxon>Pseudomonadati</taxon>
        <taxon>Campylobacterota</taxon>
        <taxon>Epsilonproteobacteria</taxon>
        <taxon>Nautiliales</taxon>
        <taxon>Nitratiruptoraceae</taxon>
        <taxon>Nitratiruptor</taxon>
    </lineage>
</organism>
<sequence length="62" mass="6893">MKKEALKELGKLFYDLGKITFAIAVVTPIVKGKFGDIGWEFFVGMLVAFWIGTELINLGAEK</sequence>
<dbReference type="Proteomes" id="UP000192602">
    <property type="component" value="Unassembled WGS sequence"/>
</dbReference>
<dbReference type="AlphaFoldDB" id="A0A1W1WT69"/>
<keyword evidence="1" id="KW-0472">Membrane</keyword>
<evidence type="ECO:0000313" key="3">
    <source>
        <dbReference type="Proteomes" id="UP000192602"/>
    </source>
</evidence>
<dbReference type="STRING" id="1069081.SAMN05660197_1321"/>
<keyword evidence="1" id="KW-0812">Transmembrane</keyword>
<dbReference type="RefSeq" id="WP_084275734.1">
    <property type="nucleotide sequence ID" value="NZ_AP026671.1"/>
</dbReference>
<feature type="transmembrane region" description="Helical" evidence="1">
    <location>
        <begin position="12"/>
        <end position="30"/>
    </location>
</feature>
<keyword evidence="1" id="KW-1133">Transmembrane helix</keyword>
<gene>
    <name evidence="2" type="ORF">SAMN05660197_1321</name>
</gene>
<dbReference type="EMBL" id="FWWZ01000001">
    <property type="protein sequence ID" value="SMC09508.1"/>
    <property type="molecule type" value="Genomic_DNA"/>
</dbReference>
<accession>A0A1W1WT69</accession>
<proteinExistence type="predicted"/>
<keyword evidence="3" id="KW-1185">Reference proteome</keyword>